<evidence type="ECO:0000256" key="1">
    <source>
        <dbReference type="ARBA" id="ARBA00010838"/>
    </source>
</evidence>
<proteinExistence type="inferred from homology"/>
<comment type="caution">
    <text evidence="5">The sequence shown here is derived from an EMBL/GenBank/DDBJ whole genome shotgun (WGS) entry which is preliminary data.</text>
</comment>
<evidence type="ECO:0000313" key="6">
    <source>
        <dbReference type="Proteomes" id="UP000485058"/>
    </source>
</evidence>
<name>A0A699ZZT9_HAELA</name>
<dbReference type="Pfam" id="PF00232">
    <property type="entry name" value="Glyco_hydro_1"/>
    <property type="match status" value="1"/>
</dbReference>
<accession>A0A699ZZT9</accession>
<dbReference type="Proteomes" id="UP000485058">
    <property type="component" value="Unassembled WGS sequence"/>
</dbReference>
<keyword evidence="2" id="KW-0378">Hydrolase</keyword>
<feature type="non-terminal residue" evidence="5">
    <location>
        <position position="288"/>
    </location>
</feature>
<gene>
    <name evidence="5" type="ORF">HaLaN_22183</name>
</gene>
<evidence type="ECO:0000256" key="2">
    <source>
        <dbReference type="ARBA" id="ARBA00022801"/>
    </source>
</evidence>
<dbReference type="GO" id="GO:0008422">
    <property type="term" value="F:beta-glucosidase activity"/>
    <property type="evidence" value="ECO:0007669"/>
    <property type="project" value="TreeGrafter"/>
</dbReference>
<sequence length="288" mass="33001">MEAADLFPDKWMKGIALSVYQNSSDTNSNWTTFIKRRGYLGQKQSIRAFQKANDFWNMLGVEPMVTLHHFTHPQWFEDKGGFTKGLYDSIKDASALGLPMFITEHGLADERDQHRAFTIRANHAAAENEEYFVSYSTRVFQEYGHRVRLWTTFNEPTCFAFVGYIAGLWCPGELFGMQKCGQVLLNLLRAHVSVYRAIKALPGGQVARVGLVHQHIAFVPRDNWPWVRALGKWMTFWFGSHSVLTFFKTGTFEWDTPFSSSGPKALYTDARIAAGEPVNDWWGINYYS</sequence>
<dbReference type="Gene3D" id="3.20.20.80">
    <property type="entry name" value="Glycosidases"/>
    <property type="match status" value="1"/>
</dbReference>
<dbReference type="GO" id="GO:0005975">
    <property type="term" value="P:carbohydrate metabolic process"/>
    <property type="evidence" value="ECO:0007669"/>
    <property type="project" value="InterPro"/>
</dbReference>
<keyword evidence="3" id="KW-0326">Glycosidase</keyword>
<organism evidence="5 6">
    <name type="scientific">Haematococcus lacustris</name>
    <name type="common">Green alga</name>
    <name type="synonym">Haematococcus pluvialis</name>
    <dbReference type="NCBI Taxonomy" id="44745"/>
    <lineage>
        <taxon>Eukaryota</taxon>
        <taxon>Viridiplantae</taxon>
        <taxon>Chlorophyta</taxon>
        <taxon>core chlorophytes</taxon>
        <taxon>Chlorophyceae</taxon>
        <taxon>CS clade</taxon>
        <taxon>Chlamydomonadales</taxon>
        <taxon>Haematococcaceae</taxon>
        <taxon>Haematococcus</taxon>
    </lineage>
</organism>
<dbReference type="InterPro" id="IPR017853">
    <property type="entry name" value="GH"/>
</dbReference>
<dbReference type="InterPro" id="IPR001360">
    <property type="entry name" value="Glyco_hydro_1"/>
</dbReference>
<feature type="non-terminal residue" evidence="5">
    <location>
        <position position="1"/>
    </location>
</feature>
<evidence type="ECO:0000313" key="5">
    <source>
        <dbReference type="EMBL" id="GFH24394.1"/>
    </source>
</evidence>
<evidence type="ECO:0008006" key="7">
    <source>
        <dbReference type="Google" id="ProtNLM"/>
    </source>
</evidence>
<dbReference type="SUPFAM" id="SSF51445">
    <property type="entry name" value="(Trans)glycosidases"/>
    <property type="match status" value="1"/>
</dbReference>
<dbReference type="PANTHER" id="PTHR10353:SF36">
    <property type="entry name" value="LP05116P"/>
    <property type="match status" value="1"/>
</dbReference>
<evidence type="ECO:0000256" key="4">
    <source>
        <dbReference type="RuleBase" id="RU003690"/>
    </source>
</evidence>
<dbReference type="EMBL" id="BLLF01002525">
    <property type="protein sequence ID" value="GFH24394.1"/>
    <property type="molecule type" value="Genomic_DNA"/>
</dbReference>
<dbReference type="PANTHER" id="PTHR10353">
    <property type="entry name" value="GLYCOSYL HYDROLASE"/>
    <property type="match status" value="1"/>
</dbReference>
<evidence type="ECO:0000256" key="3">
    <source>
        <dbReference type="ARBA" id="ARBA00023295"/>
    </source>
</evidence>
<comment type="similarity">
    <text evidence="1 4">Belongs to the glycosyl hydrolase 1 family.</text>
</comment>
<keyword evidence="6" id="KW-1185">Reference proteome</keyword>
<reference evidence="5 6" key="1">
    <citation type="submission" date="2020-02" db="EMBL/GenBank/DDBJ databases">
        <title>Draft genome sequence of Haematococcus lacustris strain NIES-144.</title>
        <authorList>
            <person name="Morimoto D."/>
            <person name="Nakagawa S."/>
            <person name="Yoshida T."/>
            <person name="Sawayama S."/>
        </authorList>
    </citation>
    <scope>NUCLEOTIDE SEQUENCE [LARGE SCALE GENOMIC DNA]</scope>
    <source>
        <strain evidence="5 6">NIES-144</strain>
    </source>
</reference>
<dbReference type="AlphaFoldDB" id="A0A699ZZT9"/>
<protein>
    <recommendedName>
        <fullName evidence="7">Beta-glucosidase</fullName>
    </recommendedName>
</protein>